<feature type="signal peptide" evidence="1">
    <location>
        <begin position="1"/>
        <end position="28"/>
    </location>
</feature>
<feature type="domain" description="GPI inositol-deacylase PGAP1-like alpha/beta" evidence="2">
    <location>
        <begin position="129"/>
        <end position="186"/>
    </location>
</feature>
<evidence type="ECO:0000313" key="4">
    <source>
        <dbReference type="Proteomes" id="UP000270219"/>
    </source>
</evidence>
<proteinExistence type="predicted"/>
<evidence type="ECO:0000259" key="2">
    <source>
        <dbReference type="Pfam" id="PF07819"/>
    </source>
</evidence>
<name>A0A498DBC8_9BACI</name>
<comment type="caution">
    <text evidence="3">The sequence shown here is derived from an EMBL/GenBank/DDBJ whole genome shotgun (WGS) entry which is preliminary data.</text>
</comment>
<dbReference type="InterPro" id="IPR012908">
    <property type="entry name" value="PGAP1-ab_dom-like"/>
</dbReference>
<sequence>MKVFQRAASLVLAIIFTVALYPAPFVSAEEVPSPPTLITSKSPVFSTMGKVDNGNEETPGEWYAGETPGNLNPHAPVLLFVPGLNSTAQVFWENNDLYQTAYNAGYQTAFVQLYDAGGQNADMWNNGQLLASKIREISNYFGGKDITIVAHSKGGVDSQTALTYYGVSSYVDNIITLSSPHHGSQLADLAYSSWASWLADLIGAQGEGTAAMQMAYMENFRMQTDSHPNAYLNDYFTLGGTEWGAAFSSNWFGGMYLSSYGPNDGVVTAASSNLPGGHELAIGAWDHSTVRTGLTFPVFAGYLAGDNLVSKASITSAAIEEITPPQTNRYVTGGPIAGKEVLAVDVEEDVQTITINLLTAEKLANFKVIDPSGKPAKKDVVITPLEEGVFKGAVSYSVSIDSPDEGEWSIEMQSSSGENAYLAITDFDTEPYLEEDNIASTQGIQEQTYQLKLDDEKLDVNSLSATYHVTESGKPQTEKRWTVGGKSNLSQRLELKNKNKVYNITIDIQGKTKEGNPFNRTIVDSVYAK</sequence>
<accession>A0A498DBC8</accession>
<dbReference type="GO" id="GO:0016788">
    <property type="term" value="F:hydrolase activity, acting on ester bonds"/>
    <property type="evidence" value="ECO:0007669"/>
    <property type="project" value="InterPro"/>
</dbReference>
<dbReference type="RefSeq" id="WP_121522245.1">
    <property type="nucleotide sequence ID" value="NZ_RCHR01000002.1"/>
</dbReference>
<evidence type="ECO:0000313" key="3">
    <source>
        <dbReference type="EMBL" id="RLL46994.1"/>
    </source>
</evidence>
<keyword evidence="1" id="KW-0732">Signal</keyword>
<dbReference type="EMBL" id="RCHR01000002">
    <property type="protein sequence ID" value="RLL46994.1"/>
    <property type="molecule type" value="Genomic_DNA"/>
</dbReference>
<dbReference type="Proteomes" id="UP000270219">
    <property type="component" value="Unassembled WGS sequence"/>
</dbReference>
<evidence type="ECO:0000256" key="1">
    <source>
        <dbReference type="SAM" id="SignalP"/>
    </source>
</evidence>
<keyword evidence="4" id="KW-1185">Reference proteome</keyword>
<dbReference type="Pfam" id="PF07819">
    <property type="entry name" value="PGAP1"/>
    <property type="match status" value="1"/>
</dbReference>
<organism evidence="3 4">
    <name type="scientific">Oceanobacillus piezotolerans</name>
    <dbReference type="NCBI Taxonomy" id="2448030"/>
    <lineage>
        <taxon>Bacteria</taxon>
        <taxon>Bacillati</taxon>
        <taxon>Bacillota</taxon>
        <taxon>Bacilli</taxon>
        <taxon>Bacillales</taxon>
        <taxon>Bacillaceae</taxon>
        <taxon>Oceanobacillus</taxon>
    </lineage>
</organism>
<dbReference type="OrthoDB" id="9765872at2"/>
<gene>
    <name evidence="3" type="ORF">D8M04_07310</name>
</gene>
<dbReference type="SUPFAM" id="SSF53474">
    <property type="entry name" value="alpha/beta-Hydrolases"/>
    <property type="match status" value="1"/>
</dbReference>
<reference evidence="3 4" key="1">
    <citation type="submission" date="2018-10" db="EMBL/GenBank/DDBJ databases">
        <title>Oceanobacillus sp. YLB-02 draft genome.</title>
        <authorList>
            <person name="Yu L."/>
        </authorList>
    </citation>
    <scope>NUCLEOTIDE SEQUENCE [LARGE SCALE GENOMIC DNA]</scope>
    <source>
        <strain evidence="3 4">YLB-02</strain>
    </source>
</reference>
<feature type="chain" id="PRO_5019777955" description="GPI inositol-deacylase PGAP1-like alpha/beta domain-containing protein" evidence="1">
    <location>
        <begin position="29"/>
        <end position="529"/>
    </location>
</feature>
<dbReference type="ESTHER" id="9baci-a0a498dbc8">
    <property type="family name" value="BlEst2-lipase-like"/>
</dbReference>
<protein>
    <recommendedName>
        <fullName evidence="2">GPI inositol-deacylase PGAP1-like alpha/beta domain-containing protein</fullName>
    </recommendedName>
</protein>
<dbReference type="InterPro" id="IPR029058">
    <property type="entry name" value="AB_hydrolase_fold"/>
</dbReference>
<dbReference type="Gene3D" id="3.40.50.1820">
    <property type="entry name" value="alpha/beta hydrolase"/>
    <property type="match status" value="1"/>
</dbReference>
<dbReference type="AlphaFoldDB" id="A0A498DBC8"/>